<keyword evidence="1" id="KW-0560">Oxidoreductase</keyword>
<dbReference type="PRINTS" id="PR00069">
    <property type="entry name" value="ALDKETRDTASE"/>
</dbReference>
<name>A0ABT5D4H1_9BACT</name>
<dbReference type="SUPFAM" id="SSF51430">
    <property type="entry name" value="NAD(P)-linked oxidoreductase"/>
    <property type="match status" value="1"/>
</dbReference>
<comment type="caution">
    <text evidence="3">The sequence shown here is derived from an EMBL/GenBank/DDBJ whole genome shotgun (WGS) entry which is preliminary data.</text>
</comment>
<proteinExistence type="predicted"/>
<evidence type="ECO:0000313" key="4">
    <source>
        <dbReference type="Proteomes" id="UP001221838"/>
    </source>
</evidence>
<evidence type="ECO:0000313" key="3">
    <source>
        <dbReference type="EMBL" id="MDC0708028.1"/>
    </source>
</evidence>
<dbReference type="Gene3D" id="3.20.20.100">
    <property type="entry name" value="NADP-dependent oxidoreductase domain"/>
    <property type="match status" value="1"/>
</dbReference>
<keyword evidence="4" id="KW-1185">Reference proteome</keyword>
<dbReference type="PANTHER" id="PTHR43625:SF40">
    <property type="entry name" value="ALDO-KETO REDUCTASE YAKC [NADP(+)]"/>
    <property type="match status" value="1"/>
</dbReference>
<evidence type="ECO:0000259" key="2">
    <source>
        <dbReference type="Pfam" id="PF00248"/>
    </source>
</evidence>
<dbReference type="RefSeq" id="WP_272135464.1">
    <property type="nucleotide sequence ID" value="NZ_JAQNDM010000002.1"/>
</dbReference>
<dbReference type="InterPro" id="IPR020471">
    <property type="entry name" value="AKR"/>
</dbReference>
<dbReference type="CDD" id="cd19076">
    <property type="entry name" value="AKR_AKR13A_13D"/>
    <property type="match status" value="1"/>
</dbReference>
<reference evidence="3 4" key="1">
    <citation type="submission" date="2022-11" db="EMBL/GenBank/DDBJ databases">
        <title>Minimal conservation of predation-associated metabolite biosynthetic gene clusters underscores biosynthetic potential of Myxococcota including descriptions for ten novel species: Archangium lansinium sp. nov., Myxococcus landrumus sp. nov., Nannocystis bai.</title>
        <authorList>
            <person name="Ahearne A."/>
            <person name="Stevens C."/>
            <person name="Dowd S."/>
        </authorList>
    </citation>
    <scope>NUCLEOTIDE SEQUENCE [LARGE SCALE GENOMIC DNA]</scope>
    <source>
        <strain evidence="3 4">NCWAL01</strain>
    </source>
</reference>
<sequence length="335" mass="37026">MIETRNTVSLGTLGKRTVPRVGLGCMGMSEFYGPSDDAENLRVLSRAIELGYVHFDTSDMYGNGANERLLGRFVKTVPREKVFLATKFGIVRDADGGMTRGLDGRPEYVREACDRSLERLGLEYVDLYYMHRRDESVPIEETVEAMAELVAAGKVRTLGLSEVSVETLRRAHKVHPIAAIQTEYSLLSREPEAELLLTCKELGVAFVAYSPLSRGLLTTTLKPDDVQKGGDARPFLPRFAGDNFNRNLALVEKLKAFATEKKCTPSQIALAWVLARGEHIHIIPGTRREKYLIENFGAGSVHLSTAEVDRITRAIDVGQVVGARYPEAAMQGIGR</sequence>
<organism evidence="3 4">
    <name type="scientific">Stigmatella ashevillensis</name>
    <dbReference type="NCBI Taxonomy" id="2995309"/>
    <lineage>
        <taxon>Bacteria</taxon>
        <taxon>Pseudomonadati</taxon>
        <taxon>Myxococcota</taxon>
        <taxon>Myxococcia</taxon>
        <taxon>Myxococcales</taxon>
        <taxon>Cystobacterineae</taxon>
        <taxon>Archangiaceae</taxon>
        <taxon>Stigmatella</taxon>
    </lineage>
</organism>
<evidence type="ECO:0000256" key="1">
    <source>
        <dbReference type="ARBA" id="ARBA00023002"/>
    </source>
</evidence>
<dbReference type="InterPro" id="IPR023210">
    <property type="entry name" value="NADP_OxRdtase_dom"/>
</dbReference>
<accession>A0ABT5D4H1</accession>
<dbReference type="InterPro" id="IPR036812">
    <property type="entry name" value="NAD(P)_OxRdtase_dom_sf"/>
</dbReference>
<dbReference type="Proteomes" id="UP001221838">
    <property type="component" value="Unassembled WGS sequence"/>
</dbReference>
<feature type="domain" description="NADP-dependent oxidoreductase" evidence="2">
    <location>
        <begin position="21"/>
        <end position="314"/>
    </location>
</feature>
<dbReference type="PANTHER" id="PTHR43625">
    <property type="entry name" value="AFLATOXIN B1 ALDEHYDE REDUCTASE"/>
    <property type="match status" value="1"/>
</dbReference>
<dbReference type="InterPro" id="IPR050791">
    <property type="entry name" value="Aldo-Keto_reductase"/>
</dbReference>
<dbReference type="Pfam" id="PF00248">
    <property type="entry name" value="Aldo_ket_red"/>
    <property type="match status" value="1"/>
</dbReference>
<gene>
    <name evidence="3" type="ORF">POL68_06055</name>
</gene>
<dbReference type="EMBL" id="JAQNDM010000002">
    <property type="protein sequence ID" value="MDC0708028.1"/>
    <property type="molecule type" value="Genomic_DNA"/>
</dbReference>
<protein>
    <submittedName>
        <fullName evidence="3">Aldo/keto reductase</fullName>
    </submittedName>
</protein>